<sequence length="76" mass="8790">MRITILDGDPGRMINLRSERYRVFLNDVEVRRCLTADDEKGEVVAVVEDEHGHIVTEHGEVKHVTQYGRVRIESML</sequence>
<gene>
    <name evidence="1" type="ORF">DA391_09670</name>
</gene>
<evidence type="ECO:0000313" key="2">
    <source>
        <dbReference type="Proteomes" id="UP000240908"/>
    </source>
</evidence>
<accession>A0ABM6USP2</accession>
<organism evidence="1 2">
    <name type="scientific">Yersinia massiliensis</name>
    <dbReference type="NCBI Taxonomy" id="419257"/>
    <lineage>
        <taxon>Bacteria</taxon>
        <taxon>Pseudomonadati</taxon>
        <taxon>Pseudomonadota</taxon>
        <taxon>Gammaproteobacteria</taxon>
        <taxon>Enterobacterales</taxon>
        <taxon>Yersiniaceae</taxon>
        <taxon>Yersinia</taxon>
    </lineage>
</organism>
<evidence type="ECO:0000313" key="1">
    <source>
        <dbReference type="EMBL" id="AVX37902.1"/>
    </source>
</evidence>
<dbReference type="EMBL" id="CP028487">
    <property type="protein sequence ID" value="AVX37902.1"/>
    <property type="molecule type" value="Genomic_DNA"/>
</dbReference>
<keyword evidence="2" id="KW-1185">Reference proteome</keyword>
<proteinExistence type="predicted"/>
<reference evidence="2" key="1">
    <citation type="journal article" date="2018" name="Genome Announc.">
        <title>First complete genome sequence of Yersinia massiliensis.</title>
        <authorList>
            <person name="Thomas M.C."/>
            <person name="Arling V."/>
            <person name="Goji N."/>
            <person name="Janzen T.W."/>
            <person name="Duceppe M.-O."/>
            <person name="Mathews A."/>
            <person name="Carrillo C."/>
            <person name="Amoako K."/>
        </authorList>
    </citation>
    <scope>NUCLEOTIDE SEQUENCE [LARGE SCALE GENOMIC DNA]</scope>
    <source>
        <strain evidence="2">GTA</strain>
    </source>
</reference>
<dbReference type="Proteomes" id="UP000240908">
    <property type="component" value="Chromosome"/>
</dbReference>
<protein>
    <recommendedName>
        <fullName evidence="3">Bacteriophage protein</fullName>
    </recommendedName>
</protein>
<evidence type="ECO:0008006" key="3">
    <source>
        <dbReference type="Google" id="ProtNLM"/>
    </source>
</evidence>
<name>A0ABM6USP2_9GAMM</name>